<name>A0A402CVV1_9BACT</name>
<dbReference type="RefSeq" id="WP_125205979.1">
    <property type="nucleotide sequence ID" value="NZ_AP025739.1"/>
</dbReference>
<keyword evidence="2" id="KW-1185">Reference proteome</keyword>
<protein>
    <submittedName>
        <fullName evidence="1">Uncharacterized protein</fullName>
    </submittedName>
</protein>
<dbReference type="AlphaFoldDB" id="A0A402CVV1"/>
<evidence type="ECO:0000313" key="2">
    <source>
        <dbReference type="Proteomes" id="UP000287394"/>
    </source>
</evidence>
<organism evidence="1 2">
    <name type="scientific">Capsulimonas corticalis</name>
    <dbReference type="NCBI Taxonomy" id="2219043"/>
    <lineage>
        <taxon>Bacteria</taxon>
        <taxon>Bacillati</taxon>
        <taxon>Armatimonadota</taxon>
        <taxon>Armatimonadia</taxon>
        <taxon>Capsulimonadales</taxon>
        <taxon>Capsulimonadaceae</taxon>
        <taxon>Capsulimonas</taxon>
    </lineage>
</organism>
<reference evidence="1 2" key="1">
    <citation type="journal article" date="2019" name="Int. J. Syst. Evol. Microbiol.">
        <title>Capsulimonas corticalis gen. nov., sp. nov., an aerobic capsulated bacterium, of a novel bacterial order, Capsulimonadales ord. nov., of the class Armatimonadia of the phylum Armatimonadetes.</title>
        <authorList>
            <person name="Li J."/>
            <person name="Kudo C."/>
            <person name="Tonouchi A."/>
        </authorList>
    </citation>
    <scope>NUCLEOTIDE SEQUENCE [LARGE SCALE GENOMIC DNA]</scope>
    <source>
        <strain evidence="1 2">AX-7</strain>
    </source>
</reference>
<gene>
    <name evidence="1" type="ORF">CCAX7_25920</name>
</gene>
<dbReference type="Proteomes" id="UP000287394">
    <property type="component" value="Chromosome"/>
</dbReference>
<accession>A0A402CVV1</accession>
<dbReference type="KEGG" id="ccot:CCAX7_25920"/>
<evidence type="ECO:0000313" key="1">
    <source>
        <dbReference type="EMBL" id="BDI30541.1"/>
    </source>
</evidence>
<dbReference type="EMBL" id="AP025739">
    <property type="protein sequence ID" value="BDI30541.1"/>
    <property type="molecule type" value="Genomic_DNA"/>
</dbReference>
<proteinExistence type="predicted"/>
<sequence length="190" mass="20195">MALHALTQADDIAAAYHQLTEELKNGSVPYERNVGWRGGGEQHTVHWHPGAGLWGLSAVAVDGTGYWFAFGTNDPAQTNQFGSISVQFSFYREGVSRRCGGAFAFNNTNGQVNLLHSGGIGGGRNGISKTSFLAAYNGPLEDIRWPNGATFRYVDIGSLEEPGLIGRLAAFVGAVETFKASVPVATGIPH</sequence>
<dbReference type="OrthoDB" id="8266299at2"/>